<dbReference type="GO" id="GO:0016787">
    <property type="term" value="F:hydrolase activity"/>
    <property type="evidence" value="ECO:0007669"/>
    <property type="project" value="InterPro"/>
</dbReference>
<dbReference type="PANTHER" id="PTHR46623">
    <property type="entry name" value="CARBOXYMETHYLENEBUTENOLIDASE-RELATED"/>
    <property type="match status" value="1"/>
</dbReference>
<dbReference type="AlphaFoldDB" id="A0A8J3PSL0"/>
<proteinExistence type="predicted"/>
<dbReference type="SUPFAM" id="SSF53474">
    <property type="entry name" value="alpha/beta-Hydrolases"/>
    <property type="match status" value="1"/>
</dbReference>
<dbReference type="Proteomes" id="UP000630097">
    <property type="component" value="Unassembled WGS sequence"/>
</dbReference>
<dbReference type="Pfam" id="PF01738">
    <property type="entry name" value="DLH"/>
    <property type="match status" value="1"/>
</dbReference>
<dbReference type="InterPro" id="IPR029058">
    <property type="entry name" value="AB_hydrolase_fold"/>
</dbReference>
<gene>
    <name evidence="2" type="ORF">Pka01_14830</name>
</gene>
<reference evidence="2 3" key="1">
    <citation type="submission" date="2021-01" db="EMBL/GenBank/DDBJ databases">
        <title>Whole genome shotgun sequence of Planotetraspora kaengkrachanensis NBRC 104272.</title>
        <authorList>
            <person name="Komaki H."/>
            <person name="Tamura T."/>
        </authorList>
    </citation>
    <scope>NUCLEOTIDE SEQUENCE [LARGE SCALE GENOMIC DNA]</scope>
    <source>
        <strain evidence="2 3">NBRC 104272</strain>
    </source>
</reference>
<evidence type="ECO:0000313" key="3">
    <source>
        <dbReference type="Proteomes" id="UP000630097"/>
    </source>
</evidence>
<dbReference type="PANTHER" id="PTHR46623:SF6">
    <property type="entry name" value="ALPHA_BETA-HYDROLASES SUPERFAMILY PROTEIN"/>
    <property type="match status" value="1"/>
</dbReference>
<dbReference type="InterPro" id="IPR002925">
    <property type="entry name" value="Dienelactn_hydro"/>
</dbReference>
<feature type="domain" description="Dienelactone hydrolase" evidence="1">
    <location>
        <begin position="19"/>
        <end position="242"/>
    </location>
</feature>
<dbReference type="EMBL" id="BONV01000004">
    <property type="protein sequence ID" value="GIG78356.1"/>
    <property type="molecule type" value="Genomic_DNA"/>
</dbReference>
<accession>A0A8J3PSL0</accession>
<name>A0A8J3PSL0_9ACTN</name>
<sequence>MTITPETITIPVADGTTLPAYLARPAGRAAPVAVIVAHELFAVNPDIRGVADALALAGYLALVPEFYHRHAEPGRWLERTDAGRREGFALLHQLRRNEALADVDTCLSWLGAQPDIQQTAMIGFSAGGHLAYLAACQLPISHTAVLYGGWLTTTDIPMSQPTPTLDLTPGISGRLLYLVGQDDTLIDRGQRGQIRAALEQADVEHEMVTYPDVAHAFFWPGTPAFNQKARDDARTRILGLLADA</sequence>
<dbReference type="RefSeq" id="WP_203881836.1">
    <property type="nucleotide sequence ID" value="NZ_BAABHH010000006.1"/>
</dbReference>
<keyword evidence="3" id="KW-1185">Reference proteome</keyword>
<dbReference type="InterPro" id="IPR051049">
    <property type="entry name" value="Dienelactone_hydrolase-like"/>
</dbReference>
<dbReference type="Gene3D" id="3.40.50.1820">
    <property type="entry name" value="alpha/beta hydrolase"/>
    <property type="match status" value="1"/>
</dbReference>
<protein>
    <submittedName>
        <fullName evidence="2">Carboxymethylenebutenolidase</fullName>
    </submittedName>
</protein>
<comment type="caution">
    <text evidence="2">The sequence shown here is derived from an EMBL/GenBank/DDBJ whole genome shotgun (WGS) entry which is preliminary data.</text>
</comment>
<organism evidence="2 3">
    <name type="scientific">Planotetraspora kaengkrachanensis</name>
    <dbReference type="NCBI Taxonomy" id="575193"/>
    <lineage>
        <taxon>Bacteria</taxon>
        <taxon>Bacillati</taxon>
        <taxon>Actinomycetota</taxon>
        <taxon>Actinomycetes</taxon>
        <taxon>Streptosporangiales</taxon>
        <taxon>Streptosporangiaceae</taxon>
        <taxon>Planotetraspora</taxon>
    </lineage>
</organism>
<evidence type="ECO:0000259" key="1">
    <source>
        <dbReference type="Pfam" id="PF01738"/>
    </source>
</evidence>
<evidence type="ECO:0000313" key="2">
    <source>
        <dbReference type="EMBL" id="GIG78356.1"/>
    </source>
</evidence>